<reference evidence="4" key="3">
    <citation type="submission" date="2015-04" db="UniProtKB">
        <authorList>
            <consortium name="EnsemblPlants"/>
        </authorList>
    </citation>
    <scope>IDENTIFICATION</scope>
    <source>
        <strain evidence="4">cv. Jemalong A17</strain>
    </source>
</reference>
<dbReference type="SMART" id="SM00367">
    <property type="entry name" value="LRR_CC"/>
    <property type="match status" value="5"/>
</dbReference>
<dbReference type="Proteomes" id="UP000265566">
    <property type="component" value="Chromosome 4"/>
</dbReference>
<sequence length="317" mass="36232">MKMILFPLIVVVIIAVALISFAVVLNMKKKKRSKEFIKSTKTIATPPKTKSPPKTNTTPTTTDFYLPDDCWERVFKFIVTNKFIISNEYRNKNRDNYLILNSLSLVSKQFLSITDSLRFSLAICTPTVPFLDQLFKRFTNLSSLYLSSYYYKLDVLFSQIACFQLNITSIILRHKPINPANVFLIANCFPNLQQLNLTGCSGMSDEGITHVLRICCNITHLNLSSCRNVKLRGMNFEVLKLETLDLSCSSVDDETLYVISKYCRGLLQLSLQYNQNVTEKGVKHLVENCTQLREIKLEGCYKVHSSLLCYTQPSLLK</sequence>
<keyword evidence="1" id="KW-1133">Transmembrane helix</keyword>
<dbReference type="PANTHER" id="PTHR13318">
    <property type="entry name" value="PARTNER OF PAIRED, ISOFORM B-RELATED"/>
    <property type="match status" value="1"/>
</dbReference>
<feature type="transmembrane region" description="Helical" evidence="1">
    <location>
        <begin position="6"/>
        <end position="25"/>
    </location>
</feature>
<dbReference type="Proteomes" id="UP000002051">
    <property type="component" value="Chromosome 4"/>
</dbReference>
<gene>
    <name evidence="2" type="ordered locus">MTR_4g006280</name>
    <name evidence="3" type="ORF">MtrunA17_Chr4g0000961</name>
</gene>
<proteinExistence type="predicted"/>
<dbReference type="InterPro" id="IPR006553">
    <property type="entry name" value="Leu-rich_rpt_Cys-con_subtyp"/>
</dbReference>
<keyword evidence="1 2" id="KW-0812">Transmembrane</keyword>
<evidence type="ECO:0000256" key="1">
    <source>
        <dbReference type="SAM" id="Phobius"/>
    </source>
</evidence>
<dbReference type="Gene3D" id="3.80.10.10">
    <property type="entry name" value="Ribonuclease Inhibitor"/>
    <property type="match status" value="1"/>
</dbReference>
<dbReference type="EnsemblPlants" id="AES86372">
    <property type="protein sequence ID" value="AES86372"/>
    <property type="gene ID" value="MTR_4g006280"/>
</dbReference>
<organism evidence="2 5">
    <name type="scientific">Medicago truncatula</name>
    <name type="common">Barrel medic</name>
    <name type="synonym">Medicago tribuloides</name>
    <dbReference type="NCBI Taxonomy" id="3880"/>
    <lineage>
        <taxon>Eukaryota</taxon>
        <taxon>Viridiplantae</taxon>
        <taxon>Streptophyta</taxon>
        <taxon>Embryophyta</taxon>
        <taxon>Tracheophyta</taxon>
        <taxon>Spermatophyta</taxon>
        <taxon>Magnoliopsida</taxon>
        <taxon>eudicotyledons</taxon>
        <taxon>Gunneridae</taxon>
        <taxon>Pentapetalae</taxon>
        <taxon>rosids</taxon>
        <taxon>fabids</taxon>
        <taxon>Fabales</taxon>
        <taxon>Fabaceae</taxon>
        <taxon>Papilionoideae</taxon>
        <taxon>50 kb inversion clade</taxon>
        <taxon>NPAAA clade</taxon>
        <taxon>Hologalegina</taxon>
        <taxon>IRL clade</taxon>
        <taxon>Trifolieae</taxon>
        <taxon>Medicago</taxon>
    </lineage>
</organism>
<reference evidence="2 5" key="2">
    <citation type="journal article" date="2014" name="BMC Genomics">
        <title>An improved genome release (version Mt4.0) for the model legume Medicago truncatula.</title>
        <authorList>
            <person name="Tang H."/>
            <person name="Krishnakumar V."/>
            <person name="Bidwell S."/>
            <person name="Rosen B."/>
            <person name="Chan A."/>
            <person name="Zhou S."/>
            <person name="Gentzbittel L."/>
            <person name="Childs K.L."/>
            <person name="Yandell M."/>
            <person name="Gundlach H."/>
            <person name="Mayer K.F."/>
            <person name="Schwartz D.C."/>
            <person name="Town C.D."/>
        </authorList>
    </citation>
    <scope>GENOME REANNOTATION</scope>
    <source>
        <strain evidence="4 5">cv. Jemalong A17</strain>
    </source>
</reference>
<dbReference type="Gramene" id="rna20201">
    <property type="protein sequence ID" value="RHN58302.1"/>
    <property type="gene ID" value="gene20201"/>
</dbReference>
<protein>
    <submittedName>
        <fullName evidence="3">Putative leucine-rich repeat domain, L domain-containing protein</fullName>
    </submittedName>
    <submittedName>
        <fullName evidence="2">Transmembrane protein, putative</fullName>
    </submittedName>
</protein>
<dbReference type="AlphaFoldDB" id="G7JVN5"/>
<dbReference type="EMBL" id="CM001220">
    <property type="protein sequence ID" value="AES86372.1"/>
    <property type="molecule type" value="Genomic_DNA"/>
</dbReference>
<name>G7JVN5_MEDTR</name>
<dbReference type="InterPro" id="IPR032675">
    <property type="entry name" value="LRR_dom_sf"/>
</dbReference>
<keyword evidence="5" id="KW-1185">Reference proteome</keyword>
<dbReference type="GO" id="GO:0005737">
    <property type="term" value="C:cytoplasm"/>
    <property type="evidence" value="ECO:0000318"/>
    <property type="project" value="GO_Central"/>
</dbReference>
<evidence type="ECO:0000313" key="4">
    <source>
        <dbReference type="EnsemblPlants" id="AES86372"/>
    </source>
</evidence>
<evidence type="ECO:0000313" key="5">
    <source>
        <dbReference type="Proteomes" id="UP000002051"/>
    </source>
</evidence>
<dbReference type="PANTHER" id="PTHR13318:SF106">
    <property type="entry name" value="F-BOX_LRR-REPEAT PROTEIN 2"/>
    <property type="match status" value="1"/>
</dbReference>
<dbReference type="eggNOG" id="KOG1947">
    <property type="taxonomic scope" value="Eukaryota"/>
</dbReference>
<dbReference type="PaxDb" id="3880-AES86372"/>
<dbReference type="EMBL" id="PSQE01000004">
    <property type="protein sequence ID" value="RHN58302.1"/>
    <property type="molecule type" value="Genomic_DNA"/>
</dbReference>
<reference evidence="2 5" key="1">
    <citation type="journal article" date="2011" name="Nature">
        <title>The Medicago genome provides insight into the evolution of rhizobial symbioses.</title>
        <authorList>
            <person name="Young N.D."/>
            <person name="Debelle F."/>
            <person name="Oldroyd G.E."/>
            <person name="Geurts R."/>
            <person name="Cannon S.B."/>
            <person name="Udvardi M.K."/>
            <person name="Benedito V.A."/>
            <person name="Mayer K.F."/>
            <person name="Gouzy J."/>
            <person name="Schoof H."/>
            <person name="Van de Peer Y."/>
            <person name="Proost S."/>
            <person name="Cook D.R."/>
            <person name="Meyers B.C."/>
            <person name="Spannagl M."/>
            <person name="Cheung F."/>
            <person name="De Mita S."/>
            <person name="Krishnakumar V."/>
            <person name="Gundlach H."/>
            <person name="Zhou S."/>
            <person name="Mudge J."/>
            <person name="Bharti A.K."/>
            <person name="Murray J.D."/>
            <person name="Naoumkina M.A."/>
            <person name="Rosen B."/>
            <person name="Silverstein K.A."/>
            <person name="Tang H."/>
            <person name="Rombauts S."/>
            <person name="Zhao P.X."/>
            <person name="Zhou P."/>
            <person name="Barbe V."/>
            <person name="Bardou P."/>
            <person name="Bechner M."/>
            <person name="Bellec A."/>
            <person name="Berger A."/>
            <person name="Berges H."/>
            <person name="Bidwell S."/>
            <person name="Bisseling T."/>
            <person name="Choisne N."/>
            <person name="Couloux A."/>
            <person name="Denny R."/>
            <person name="Deshpande S."/>
            <person name="Dai X."/>
            <person name="Doyle J.J."/>
            <person name="Dudez A.M."/>
            <person name="Farmer A.D."/>
            <person name="Fouteau S."/>
            <person name="Franken C."/>
            <person name="Gibelin C."/>
            <person name="Gish J."/>
            <person name="Goldstein S."/>
            <person name="Gonzalez A.J."/>
            <person name="Green P.J."/>
            <person name="Hallab A."/>
            <person name="Hartog M."/>
            <person name="Hua A."/>
            <person name="Humphray S.J."/>
            <person name="Jeong D.H."/>
            <person name="Jing Y."/>
            <person name="Jocker A."/>
            <person name="Kenton S.M."/>
            <person name="Kim D.J."/>
            <person name="Klee K."/>
            <person name="Lai H."/>
            <person name="Lang C."/>
            <person name="Lin S."/>
            <person name="Macmil S.L."/>
            <person name="Magdelenat G."/>
            <person name="Matthews L."/>
            <person name="McCorrison J."/>
            <person name="Monaghan E.L."/>
            <person name="Mun J.H."/>
            <person name="Najar F.Z."/>
            <person name="Nicholson C."/>
            <person name="Noirot C."/>
            <person name="O'Bleness M."/>
            <person name="Paule C.R."/>
            <person name="Poulain J."/>
            <person name="Prion F."/>
            <person name="Qin B."/>
            <person name="Qu C."/>
            <person name="Retzel E.F."/>
            <person name="Riddle C."/>
            <person name="Sallet E."/>
            <person name="Samain S."/>
            <person name="Samson N."/>
            <person name="Sanders I."/>
            <person name="Saurat O."/>
            <person name="Scarpelli C."/>
            <person name="Schiex T."/>
            <person name="Segurens B."/>
            <person name="Severin A.J."/>
            <person name="Sherrier D.J."/>
            <person name="Shi R."/>
            <person name="Sims S."/>
            <person name="Singer S.R."/>
            <person name="Sinharoy S."/>
            <person name="Sterck L."/>
            <person name="Viollet A."/>
            <person name="Wang B.B."/>
            <person name="Wang K."/>
            <person name="Wang M."/>
            <person name="Wang X."/>
            <person name="Warfsmann J."/>
            <person name="Weissenbach J."/>
            <person name="White D.D."/>
            <person name="White J.D."/>
            <person name="Wiley G.B."/>
            <person name="Wincker P."/>
            <person name="Xing Y."/>
            <person name="Yang L."/>
            <person name="Yao Z."/>
            <person name="Ying F."/>
            <person name="Zhai J."/>
            <person name="Zhou L."/>
            <person name="Zuber A."/>
            <person name="Denarie J."/>
            <person name="Dixon R.A."/>
            <person name="May G.D."/>
            <person name="Schwartz D.C."/>
            <person name="Rogers J."/>
            <person name="Quetier F."/>
            <person name="Town C.D."/>
            <person name="Roe B.A."/>
        </authorList>
    </citation>
    <scope>NUCLEOTIDE SEQUENCE [LARGE SCALE GENOMIC DNA]</scope>
    <source>
        <strain evidence="2">A17</strain>
        <strain evidence="4 5">cv. Jemalong A17</strain>
    </source>
</reference>
<keyword evidence="1" id="KW-0472">Membrane</keyword>
<reference evidence="3" key="4">
    <citation type="journal article" date="2018" name="Nat. Plants">
        <title>Whole-genome landscape of Medicago truncatula symbiotic genes.</title>
        <authorList>
            <person name="Pecrix Y."/>
            <person name="Gamas P."/>
            <person name="Carrere S."/>
        </authorList>
    </citation>
    <scope>NUCLEOTIDE SEQUENCE</scope>
    <source>
        <tissue evidence="3">Leaves</tissue>
    </source>
</reference>
<dbReference type="HOGENOM" id="CLU_068558_0_0_1"/>
<evidence type="ECO:0000313" key="3">
    <source>
        <dbReference type="EMBL" id="RHN58302.1"/>
    </source>
</evidence>
<dbReference type="SUPFAM" id="SSF52047">
    <property type="entry name" value="RNI-like"/>
    <property type="match status" value="1"/>
</dbReference>
<accession>G7JVN5</accession>
<evidence type="ECO:0000313" key="2">
    <source>
        <dbReference type="EMBL" id="AES86372.1"/>
    </source>
</evidence>